<evidence type="ECO:0000256" key="1">
    <source>
        <dbReference type="SAM" id="Coils"/>
    </source>
</evidence>
<gene>
    <name evidence="2" type="ORF">LSCP400_05761</name>
</gene>
<organism evidence="2">
    <name type="scientific">Ligilactobacillus salivarius cp400</name>
    <dbReference type="NCBI Taxonomy" id="1273133"/>
    <lineage>
        <taxon>Bacteria</taxon>
        <taxon>Bacillati</taxon>
        <taxon>Bacillota</taxon>
        <taxon>Bacilli</taxon>
        <taxon>Lactobacillales</taxon>
        <taxon>Lactobacillaceae</taxon>
        <taxon>Ligilactobacillus</taxon>
    </lineage>
</organism>
<proteinExistence type="predicted"/>
<reference evidence="2" key="2">
    <citation type="journal article" date="2014" name="Genome Announc.">
        <title>Draft Genome Sequence of a Novel Lactobacillus salivarius Strain Isolated from Piglet.</title>
        <authorList>
            <person name="Mackenzie D.A."/>
            <person name="McLay K."/>
            <person name="Roos S."/>
            <person name="Walter J."/>
            <person name="Swarbreck D."/>
            <person name="Drou N."/>
            <person name="Crossman L.C."/>
            <person name="Juge N."/>
        </authorList>
    </citation>
    <scope>NUCLEOTIDE SEQUENCE [LARGE SCALE GENOMIC DNA]</scope>
    <source>
        <strain>cp400</strain>
    </source>
</reference>
<accession>V6DJ87</accession>
<sequence>MIKVQATVQDKQAKLKELQDQFGNYVGDDEELADTKKVLTEAQTKLTQAQKNQADAQKDYDKTQADYETKITQNKEAKEALAEFVTQEQEKKADNV</sequence>
<reference evidence="2" key="1">
    <citation type="submission" date="2013-10" db="EMBL/GenBank/DDBJ databases">
        <authorList>
            <person name="Crossman L."/>
        </authorList>
    </citation>
    <scope>NUCLEOTIDE SEQUENCE</scope>
</reference>
<protein>
    <submittedName>
        <fullName evidence="2">Hypothetical secreted protein</fullName>
    </submittedName>
</protein>
<comment type="caution">
    <text evidence="2">The sequence shown here is derived from an EMBL/GenBank/DDBJ whole genome shotgun (WGS) entry which is preliminary data.</text>
</comment>
<feature type="coiled-coil region" evidence="1">
    <location>
        <begin position="1"/>
        <end position="66"/>
    </location>
</feature>
<keyword evidence="1" id="KW-0175">Coiled coil</keyword>
<name>V6DJ87_9LACO</name>
<dbReference type="EMBL" id="CBVR010000006">
    <property type="protein sequence ID" value="CDK34775.1"/>
    <property type="molecule type" value="Genomic_DNA"/>
</dbReference>
<dbReference type="AlphaFoldDB" id="V6DJ87"/>
<evidence type="ECO:0000313" key="2">
    <source>
        <dbReference type="EMBL" id="CDK34775.1"/>
    </source>
</evidence>